<evidence type="ECO:0000313" key="2">
    <source>
        <dbReference type="Proteomes" id="UP001165289"/>
    </source>
</evidence>
<keyword evidence="2" id="KW-1185">Reference proteome</keyword>
<dbReference type="AlphaFoldDB" id="A0AAV7K8A1"/>
<gene>
    <name evidence="1" type="ORF">LOD99_16237</name>
</gene>
<dbReference type="EMBL" id="JAKMXF010000133">
    <property type="protein sequence ID" value="KAI6656935.1"/>
    <property type="molecule type" value="Genomic_DNA"/>
</dbReference>
<sequence length="195" mass="22277">MPKLDVIFENSNQSLFGKQTQFSLYLSLLIIYQLSNTAALYLCSIADKCNLLELYVDCAEKFGEIFTIQCLSYQFKGPYLKIVGKKKQTQTYTGVGKMDERDLEKLMYLTNLPTPEGSSPNPTCSAHTPHTEISHNVFKEGDKIQFKIQTKQRQVAKPMDLENTKLEHSDVNTNFKTRGIEQSRLDISCDLRTVF</sequence>
<name>A0AAV7K8A1_9METZ</name>
<evidence type="ECO:0000313" key="1">
    <source>
        <dbReference type="EMBL" id="KAI6656935.1"/>
    </source>
</evidence>
<dbReference type="Proteomes" id="UP001165289">
    <property type="component" value="Unassembled WGS sequence"/>
</dbReference>
<protein>
    <submittedName>
        <fullName evidence="1">Uncharacterized protein</fullName>
    </submittedName>
</protein>
<comment type="caution">
    <text evidence="1">The sequence shown here is derived from an EMBL/GenBank/DDBJ whole genome shotgun (WGS) entry which is preliminary data.</text>
</comment>
<organism evidence="1 2">
    <name type="scientific">Oopsacas minuta</name>
    <dbReference type="NCBI Taxonomy" id="111878"/>
    <lineage>
        <taxon>Eukaryota</taxon>
        <taxon>Metazoa</taxon>
        <taxon>Porifera</taxon>
        <taxon>Hexactinellida</taxon>
        <taxon>Hexasterophora</taxon>
        <taxon>Lyssacinosida</taxon>
        <taxon>Leucopsacidae</taxon>
        <taxon>Oopsacas</taxon>
    </lineage>
</organism>
<reference evidence="1 2" key="1">
    <citation type="journal article" date="2023" name="BMC Biol.">
        <title>The compact genome of the sponge Oopsacas minuta (Hexactinellida) is lacking key metazoan core genes.</title>
        <authorList>
            <person name="Santini S."/>
            <person name="Schenkelaars Q."/>
            <person name="Jourda C."/>
            <person name="Duchesne M."/>
            <person name="Belahbib H."/>
            <person name="Rocher C."/>
            <person name="Selva M."/>
            <person name="Riesgo A."/>
            <person name="Vervoort M."/>
            <person name="Leys S.P."/>
            <person name="Kodjabachian L."/>
            <person name="Le Bivic A."/>
            <person name="Borchiellini C."/>
            <person name="Claverie J.M."/>
            <person name="Renard E."/>
        </authorList>
    </citation>
    <scope>NUCLEOTIDE SEQUENCE [LARGE SCALE GENOMIC DNA]</scope>
    <source>
        <strain evidence="1">SPO-2</strain>
    </source>
</reference>
<proteinExistence type="predicted"/>
<accession>A0AAV7K8A1</accession>